<accession>A0A1I8GTI8</accession>
<protein>
    <submittedName>
        <fullName evidence="3">mTERF domain-containing protein 2</fullName>
    </submittedName>
</protein>
<organism evidence="2 3">
    <name type="scientific">Macrostomum lignano</name>
    <dbReference type="NCBI Taxonomy" id="282301"/>
    <lineage>
        <taxon>Eukaryota</taxon>
        <taxon>Metazoa</taxon>
        <taxon>Spiralia</taxon>
        <taxon>Lophotrochozoa</taxon>
        <taxon>Platyhelminthes</taxon>
        <taxon>Rhabditophora</taxon>
        <taxon>Macrostomorpha</taxon>
        <taxon>Macrostomida</taxon>
        <taxon>Macrostomidae</taxon>
        <taxon>Macrostomum</taxon>
    </lineage>
</organism>
<feature type="compositionally biased region" description="Acidic residues" evidence="1">
    <location>
        <begin position="297"/>
        <end position="315"/>
    </location>
</feature>
<dbReference type="InterPro" id="IPR038538">
    <property type="entry name" value="MTERF_sf"/>
</dbReference>
<feature type="region of interest" description="Disordered" evidence="1">
    <location>
        <begin position="296"/>
        <end position="315"/>
    </location>
</feature>
<dbReference type="Gene3D" id="1.25.70.10">
    <property type="entry name" value="Transcription termination factor 3, mitochondrial"/>
    <property type="match status" value="1"/>
</dbReference>
<name>A0A1I8GTI8_9PLAT</name>
<evidence type="ECO:0000256" key="1">
    <source>
        <dbReference type="SAM" id="MobiDB-lite"/>
    </source>
</evidence>
<dbReference type="WBParaSite" id="maker-uti_cns_0003092-snap-gene-0.6-mRNA-1">
    <property type="protein sequence ID" value="maker-uti_cns_0003092-snap-gene-0.6-mRNA-1"/>
    <property type="gene ID" value="maker-uti_cns_0003092-snap-gene-0.6"/>
</dbReference>
<sequence length="315" mass="34724">NQFQFVCVRIIQLQQKWALARSVLPAVATRAAPVTAGLAAVHAAVPYGTGSTNIVHGVAQAVDSSSASKKLSKRIKRKIANKSNALSYTISPDEAAVLLGQSADSSLITNLEEVILHLSRLGVKSPKSVLKRLGQSNCCQVAANADELDKLQMRLEFYLKFHTKADCARLIESKPQLLCRDLVELNTVANYLVLKCGFATDVLNYMPSVWLLNYAQVVARREIMSKTGRLSRQPKREFNARSVAGCDCFSDSLSDFLKRCCITQEEYEAYYAVTEATIDAQCNKILVDHRDDRTDCGDDYDSALSDNDSDGEESE</sequence>
<evidence type="ECO:0000313" key="3">
    <source>
        <dbReference type="WBParaSite" id="maker-uti_cns_0003092-snap-gene-0.6-mRNA-1"/>
    </source>
</evidence>
<keyword evidence="2" id="KW-1185">Reference proteome</keyword>
<evidence type="ECO:0000313" key="2">
    <source>
        <dbReference type="Proteomes" id="UP000095280"/>
    </source>
</evidence>
<reference evidence="3" key="1">
    <citation type="submission" date="2016-11" db="UniProtKB">
        <authorList>
            <consortium name="WormBaseParasite"/>
        </authorList>
    </citation>
    <scope>IDENTIFICATION</scope>
</reference>
<proteinExistence type="predicted"/>
<dbReference type="Proteomes" id="UP000095280">
    <property type="component" value="Unplaced"/>
</dbReference>
<dbReference type="AlphaFoldDB" id="A0A1I8GTI8"/>